<feature type="transmembrane region" description="Helical" evidence="9">
    <location>
        <begin position="16"/>
        <end position="36"/>
    </location>
</feature>
<dbReference type="EMBL" id="NUSQ01000100">
    <property type="protein sequence ID" value="PHD66813.1"/>
    <property type="molecule type" value="Genomic_DNA"/>
</dbReference>
<evidence type="ECO:0000256" key="9">
    <source>
        <dbReference type="RuleBase" id="RU362122"/>
    </source>
</evidence>
<feature type="transmembrane region" description="Helical" evidence="9">
    <location>
        <begin position="200"/>
        <end position="220"/>
    </location>
</feature>
<evidence type="ECO:0000256" key="5">
    <source>
        <dbReference type="ARBA" id="ARBA00022692"/>
    </source>
</evidence>
<keyword evidence="5 9" id="KW-0812">Transmembrane</keyword>
<feature type="transmembrane region" description="Helical" evidence="9">
    <location>
        <begin position="374"/>
        <end position="394"/>
    </location>
</feature>
<accession>A0A2B5Y472</accession>
<feature type="transmembrane region" description="Helical" evidence="9">
    <location>
        <begin position="125"/>
        <end position="145"/>
    </location>
</feature>
<comment type="subcellular location">
    <subcellularLocation>
        <location evidence="1 9">Cell membrane</location>
        <topology evidence="1 9">Multi-pass membrane protein</topology>
    </subcellularLocation>
</comment>
<keyword evidence="8 9" id="KW-0472">Membrane</keyword>
<dbReference type="GO" id="GO:0015820">
    <property type="term" value="P:L-leucine transport"/>
    <property type="evidence" value="ECO:0007669"/>
    <property type="project" value="TreeGrafter"/>
</dbReference>
<protein>
    <recommendedName>
        <fullName evidence="9">Branched-chain amino acid transport system carrier protein</fullName>
    </recommendedName>
</protein>
<evidence type="ECO:0000313" key="11">
    <source>
        <dbReference type="Proteomes" id="UP000225997"/>
    </source>
</evidence>
<feature type="transmembrane region" description="Helical" evidence="9">
    <location>
        <begin position="346"/>
        <end position="367"/>
    </location>
</feature>
<evidence type="ECO:0000256" key="8">
    <source>
        <dbReference type="ARBA" id="ARBA00023136"/>
    </source>
</evidence>
<evidence type="ECO:0000256" key="3">
    <source>
        <dbReference type="ARBA" id="ARBA00022448"/>
    </source>
</evidence>
<dbReference type="AlphaFoldDB" id="A0A2B5Y472"/>
<dbReference type="PANTHER" id="PTHR30588:SF0">
    <property type="entry name" value="BRANCHED-CHAIN AMINO ACID PERMEASE BRNQ"/>
    <property type="match status" value="1"/>
</dbReference>
<feature type="transmembrane region" description="Helical" evidence="9">
    <location>
        <begin position="417"/>
        <end position="437"/>
    </location>
</feature>
<name>A0A2B5Y472_9BACI</name>
<evidence type="ECO:0000256" key="4">
    <source>
        <dbReference type="ARBA" id="ARBA00022475"/>
    </source>
</evidence>
<gene>
    <name evidence="10" type="primary">brnQ</name>
    <name evidence="10" type="ORF">COF40_20700</name>
</gene>
<dbReference type="Proteomes" id="UP000225997">
    <property type="component" value="Unassembled WGS sequence"/>
</dbReference>
<organism evidence="10 11">
    <name type="scientific">Bacillus toyonensis</name>
    <dbReference type="NCBI Taxonomy" id="155322"/>
    <lineage>
        <taxon>Bacteria</taxon>
        <taxon>Bacillati</taxon>
        <taxon>Bacillota</taxon>
        <taxon>Bacilli</taxon>
        <taxon>Bacillales</taxon>
        <taxon>Bacillaceae</taxon>
        <taxon>Bacillus</taxon>
        <taxon>Bacillus cereus group</taxon>
    </lineage>
</organism>
<dbReference type="GO" id="GO:0015188">
    <property type="term" value="F:L-isoleucine transmembrane transporter activity"/>
    <property type="evidence" value="ECO:0007669"/>
    <property type="project" value="TreeGrafter"/>
</dbReference>
<comment type="caution">
    <text evidence="10">The sequence shown here is derived from an EMBL/GenBank/DDBJ whole genome shotgun (WGS) entry which is preliminary data.</text>
</comment>
<keyword evidence="7 9" id="KW-1133">Transmembrane helix</keyword>
<reference evidence="10 11" key="1">
    <citation type="submission" date="2017-09" db="EMBL/GenBank/DDBJ databases">
        <title>Large-scale bioinformatics analysis of Bacillus genomes uncovers conserved roles of natural products in bacterial physiology.</title>
        <authorList>
            <consortium name="Agbiome Team Llc"/>
            <person name="Bleich R.M."/>
            <person name="Grubbs K.J."/>
            <person name="Santa Maria K.C."/>
            <person name="Allen S.E."/>
            <person name="Farag S."/>
            <person name="Shank E.A."/>
            <person name="Bowers A."/>
        </authorList>
    </citation>
    <scope>NUCLEOTIDE SEQUENCE [LARGE SCALE GENOMIC DNA]</scope>
    <source>
        <strain evidence="10 11">AFS044250</strain>
    </source>
</reference>
<dbReference type="NCBIfam" id="TIGR00796">
    <property type="entry name" value="livcs"/>
    <property type="match status" value="1"/>
</dbReference>
<dbReference type="InterPro" id="IPR004685">
    <property type="entry name" value="Brnchd-chn_aa_trnsp_Livcs"/>
</dbReference>
<dbReference type="Pfam" id="PF05525">
    <property type="entry name" value="Branch_AA_trans"/>
    <property type="match status" value="1"/>
</dbReference>
<dbReference type="GO" id="GO:0005886">
    <property type="term" value="C:plasma membrane"/>
    <property type="evidence" value="ECO:0007669"/>
    <property type="project" value="UniProtKB-SubCell"/>
</dbReference>
<dbReference type="GO" id="GO:0005304">
    <property type="term" value="F:L-valine transmembrane transporter activity"/>
    <property type="evidence" value="ECO:0007669"/>
    <property type="project" value="TreeGrafter"/>
</dbReference>
<evidence type="ECO:0000256" key="6">
    <source>
        <dbReference type="ARBA" id="ARBA00022970"/>
    </source>
</evidence>
<evidence type="ECO:0000313" key="10">
    <source>
        <dbReference type="EMBL" id="PHD66813.1"/>
    </source>
</evidence>
<evidence type="ECO:0000256" key="1">
    <source>
        <dbReference type="ARBA" id="ARBA00004651"/>
    </source>
</evidence>
<feature type="transmembrane region" description="Helical" evidence="9">
    <location>
        <begin position="286"/>
        <end position="307"/>
    </location>
</feature>
<evidence type="ECO:0000256" key="7">
    <source>
        <dbReference type="ARBA" id="ARBA00022989"/>
    </source>
</evidence>
<feature type="transmembrane region" description="Helical" evidence="9">
    <location>
        <begin position="157"/>
        <end position="180"/>
    </location>
</feature>
<feature type="transmembrane region" description="Helical" evidence="9">
    <location>
        <begin position="48"/>
        <end position="71"/>
    </location>
</feature>
<keyword evidence="3 9" id="KW-0813">Transport</keyword>
<evidence type="ECO:0000256" key="2">
    <source>
        <dbReference type="ARBA" id="ARBA00008540"/>
    </source>
</evidence>
<comment type="similarity">
    <text evidence="2 9">Belongs to the branched chain amino acid transporter family.</text>
</comment>
<keyword evidence="4" id="KW-1003">Cell membrane</keyword>
<dbReference type="GO" id="GO:0015190">
    <property type="term" value="F:L-leucine transmembrane transporter activity"/>
    <property type="evidence" value="ECO:0007669"/>
    <property type="project" value="TreeGrafter"/>
</dbReference>
<proteinExistence type="inferred from homology"/>
<comment type="function">
    <text evidence="9">Component of the transport system for branched-chain amino acids.</text>
</comment>
<feature type="transmembrane region" description="Helical" evidence="9">
    <location>
        <begin position="83"/>
        <end position="105"/>
    </location>
</feature>
<feature type="transmembrane region" description="Helical" evidence="9">
    <location>
        <begin position="232"/>
        <end position="253"/>
    </location>
</feature>
<dbReference type="GO" id="GO:0015818">
    <property type="term" value="P:isoleucine transport"/>
    <property type="evidence" value="ECO:0007669"/>
    <property type="project" value="TreeGrafter"/>
</dbReference>
<sequence length="441" mass="47486">MKLKKEKEMKLLKKKEILLISLMLFSMFFGAGNLIFPPFLGYEAGEHVWIALLGFIISATGLPILGVIAVAKAGSFQTLAGRVHSSFAIIFPCIVYLFIGPGLGIPRAGSLAFEMGPGQLFPESGSVVLLFYTIAFFSFVYWLSLSPSKLMGLFGKVLTPLLLCMIALIFIKTMFTPVGSVKEAIGNYGQAPMFQGFLDGYLTMDALAALIFGIVIANALRAKGIEDDQGLAKYMSIAGIGAGLLLSIIYVILGYVGSISGSLGTFDNGANVLAQVMTTLFGQGGVVLLGLIFTIACLCVSIGLVTACSQFFTSVFPKVSYKVWAFILSFISMVLANLGLTQILKVSVPILGFIYPVALTLIILGLFHKYIGKYVCIYPVTIVIVAVFSAIDILNKNVMTNQWTPILKYIPFYTEGVGWIIPALIGVCIGVIVSIMINKDK</sequence>
<dbReference type="PANTHER" id="PTHR30588">
    <property type="entry name" value="BRANCHED-CHAIN AMINO ACID TRANSPORT SYSTEM 2 CARRIER PROTEIN"/>
    <property type="match status" value="1"/>
</dbReference>
<keyword evidence="6 9" id="KW-0029">Amino-acid transport</keyword>
<feature type="transmembrane region" description="Helical" evidence="9">
    <location>
        <begin position="319"/>
        <end position="340"/>
    </location>
</feature>